<keyword evidence="1" id="KW-0812">Transmembrane</keyword>
<feature type="transmembrane region" description="Helical" evidence="1">
    <location>
        <begin position="633"/>
        <end position="650"/>
    </location>
</feature>
<gene>
    <name evidence="3" type="ORF">EVOR1521_LOCUS4532</name>
</gene>
<evidence type="ECO:0000256" key="1">
    <source>
        <dbReference type="SAM" id="Phobius"/>
    </source>
</evidence>
<protein>
    <submittedName>
        <fullName evidence="3">Uncharacterized protein</fullName>
    </submittedName>
</protein>
<keyword evidence="1" id="KW-1133">Transmembrane helix</keyword>
<dbReference type="AlphaFoldDB" id="A0AA36HV40"/>
<feature type="signal peptide" evidence="2">
    <location>
        <begin position="1"/>
        <end position="17"/>
    </location>
</feature>
<keyword evidence="1" id="KW-0472">Membrane</keyword>
<sequence>MARFVLGLAALATSLAAEQGCTPELLRADTEGNYFRLVEDEKKTTCAELSDGKCPLAAPAPGFPCLVSCVASEAACAASNPNTPGVNHWEDPHLCTSCEITACKFCTFPKKNGPAQCDTCFDGFELIEYPDGSQECVVLGQGIVVLVAYVLFGIIVAVIMLVLLGTCYVAILESMGSKKQSEIRPSMTMGTTVSNMTSLLSGTTDELDLEQEEFDPRKAKTHNQKAISHGFVTSLQASIKFNSLRNATNKGRVGRMIQATLDAQHDDLGIGLQLFYNTQIFLIMFSLMGLGIAYLFLHVLTPGESLGQLLREASVCPTSAEKMRDLENRILQREMDRAKIGQLMGVVFWFLSVLLSWSFHYYQKTFQRNYDSQHQTADDYTLMLEGLPPDVTSEFQLHNHLEKELQMEGAIYGVCILYDLVHLPEEAMERLEEMLEHIIEWDDMKNGWVHSDFSVSLKDLEKDMEKDREEFKEMLQKHLRCCGRAYVVFHTEIGMIRALRERRGIRKEALAPRYKGGPEAEIQMVEVYNRGDQPDGIRYEKAEMNPEEVKKTLMSLPARQFVYILIYVAAAQLFYYFMQRPWHDCNMEASSEAAGVALASKGVLLVNFAIQTAVAFDVEGSDFIRIAKVDQVTFMWNTVLMAITLMYIVYQECDKAGMRSLFRPPEEEFSASWWEWRRSLVYSAMAEVSAYEALLSVFTEQTIM</sequence>
<feature type="transmembrane region" description="Helical" evidence="1">
    <location>
        <begin position="340"/>
        <end position="362"/>
    </location>
</feature>
<feature type="transmembrane region" description="Helical" evidence="1">
    <location>
        <begin position="280"/>
        <end position="300"/>
    </location>
</feature>
<evidence type="ECO:0000256" key="2">
    <source>
        <dbReference type="SAM" id="SignalP"/>
    </source>
</evidence>
<organism evidence="3 4">
    <name type="scientific">Effrenium voratum</name>
    <dbReference type="NCBI Taxonomy" id="2562239"/>
    <lineage>
        <taxon>Eukaryota</taxon>
        <taxon>Sar</taxon>
        <taxon>Alveolata</taxon>
        <taxon>Dinophyceae</taxon>
        <taxon>Suessiales</taxon>
        <taxon>Symbiodiniaceae</taxon>
        <taxon>Effrenium</taxon>
    </lineage>
</organism>
<proteinExistence type="predicted"/>
<feature type="chain" id="PRO_5041469185" evidence="2">
    <location>
        <begin position="18"/>
        <end position="704"/>
    </location>
</feature>
<dbReference type="EMBL" id="CAUJNA010000305">
    <property type="protein sequence ID" value="CAJ1375202.1"/>
    <property type="molecule type" value="Genomic_DNA"/>
</dbReference>
<comment type="caution">
    <text evidence="3">The sequence shown here is derived from an EMBL/GenBank/DDBJ whole genome shotgun (WGS) entry which is preliminary data.</text>
</comment>
<evidence type="ECO:0000313" key="4">
    <source>
        <dbReference type="Proteomes" id="UP001178507"/>
    </source>
</evidence>
<feature type="transmembrane region" description="Helical" evidence="1">
    <location>
        <begin position="561"/>
        <end position="578"/>
    </location>
</feature>
<name>A0AA36HV40_9DINO</name>
<feature type="transmembrane region" description="Helical" evidence="1">
    <location>
        <begin position="143"/>
        <end position="171"/>
    </location>
</feature>
<keyword evidence="4" id="KW-1185">Reference proteome</keyword>
<dbReference type="Proteomes" id="UP001178507">
    <property type="component" value="Unassembled WGS sequence"/>
</dbReference>
<feature type="non-terminal residue" evidence="3">
    <location>
        <position position="704"/>
    </location>
</feature>
<accession>A0AA36HV40</accession>
<evidence type="ECO:0000313" key="3">
    <source>
        <dbReference type="EMBL" id="CAJ1375202.1"/>
    </source>
</evidence>
<reference evidence="3" key="1">
    <citation type="submission" date="2023-08" db="EMBL/GenBank/DDBJ databases">
        <authorList>
            <person name="Chen Y."/>
            <person name="Shah S."/>
            <person name="Dougan E. K."/>
            <person name="Thang M."/>
            <person name="Chan C."/>
        </authorList>
    </citation>
    <scope>NUCLEOTIDE SEQUENCE</scope>
</reference>
<keyword evidence="2" id="KW-0732">Signal</keyword>